<dbReference type="AlphaFoldDB" id="Q8NAZ9"/>
<proteinExistence type="evidence at transcript level"/>
<dbReference type="GeneID" id="124900164"/>
<evidence type="ECO:0000313" key="2">
    <source>
        <dbReference type="EMBL" id="BAC03745.1"/>
    </source>
</evidence>
<dbReference type="EMBL" id="AK091779">
    <property type="protein sequence ID" value="BAC03745.1"/>
    <property type="molecule type" value="mRNA"/>
</dbReference>
<accession>Q8NAZ9</accession>
<feature type="region of interest" description="Disordered" evidence="1">
    <location>
        <begin position="49"/>
        <end position="95"/>
    </location>
</feature>
<reference evidence="2" key="1">
    <citation type="journal article" date="2004" name="Nat. Genet.">
        <title>Complete sequencing and characterization of 21,243 full-length human cDNAs.</title>
        <authorList>
            <person name="Ota T."/>
            <person name="Suzuki Y."/>
            <person name="Nishikawa T."/>
            <person name="Otsuki T."/>
            <person name="Sugiyama T."/>
            <person name="Irie R."/>
            <person name="Wakamatsu A."/>
            <person name="Hayashi K."/>
            <person name="Sato H."/>
            <person name="Nagai K."/>
            <person name="Kimura K."/>
            <person name="Makita H."/>
            <person name="Sekine M."/>
            <person name="Obayashi M."/>
            <person name="Nishi T."/>
            <person name="Shibahara T."/>
            <person name="Tanaka T."/>
            <person name="Ishii S."/>
            <person name="Yamamoto J."/>
            <person name="Saito K."/>
            <person name="Kawai Y."/>
            <person name="Isono Y."/>
            <person name="Nakamura Y."/>
            <person name="Nagahari K."/>
            <person name="Murakami K."/>
            <person name="Yasuda T."/>
            <person name="Iwayanagi T."/>
            <person name="Wagatsuma M."/>
            <person name="Shiratori A."/>
            <person name="Sudo H."/>
            <person name="Hosoiri T."/>
            <person name="Kaku Y."/>
            <person name="Kodaira H."/>
            <person name="Kondo H."/>
            <person name="Sugawara M."/>
            <person name="Takahashi M."/>
            <person name="Kanda K."/>
            <person name="Yokoi T."/>
            <person name="Furuya T."/>
            <person name="Kikkawa E."/>
            <person name="Omura Y."/>
            <person name="Abe K."/>
            <person name="Kamihara K."/>
            <person name="Katsuta N."/>
            <person name="Sato K."/>
            <person name="Tanikawa M."/>
            <person name="Yamazaki M."/>
            <person name="Ninomiya K."/>
            <person name="Ishibashi T."/>
            <person name="Yamashita H."/>
            <person name="Murakawa K."/>
            <person name="Fujimori K."/>
            <person name="Tanai H."/>
            <person name="Kimata M."/>
            <person name="Watanabe M."/>
            <person name="Hiraoka S."/>
            <person name="Chiba Y."/>
            <person name="Ishida S."/>
            <person name="Ono Y."/>
            <person name="Takiguchi S."/>
            <person name="Watanabe S."/>
            <person name="Yosida M."/>
            <person name="Hotuta T."/>
            <person name="Kusano J."/>
            <person name="Kanehori K."/>
            <person name="Takahashi-Fujii A."/>
            <person name="Hara H."/>
            <person name="Tanase T."/>
            <person name="Nomura Y."/>
            <person name="Togiya S."/>
            <person name="Komai F."/>
            <person name="Hara R."/>
            <person name="Takeuchi K."/>
            <person name="Arita M."/>
            <person name="Imose N."/>
            <person name="Musashino K."/>
            <person name="Yuuki H."/>
            <person name="Oshima A."/>
            <person name="Sasaki N."/>
            <person name="Aotsuka S."/>
            <person name="Yoshikawa Y."/>
            <person name="Matsunawa H."/>
            <person name="Ichihara T."/>
            <person name="Shiohata N."/>
            <person name="Sano S."/>
            <person name="Moriya S."/>
            <person name="Momiyama H."/>
            <person name="Satoh N."/>
            <person name="Takami S."/>
            <person name="Terashima Y."/>
            <person name="Suzuki O."/>
            <person name="Nakagawa S."/>
            <person name="Senoh A."/>
            <person name="Mizoguchi H."/>
            <person name="Goto Y."/>
            <person name="Shimizu F."/>
            <person name="Wakebe H."/>
            <person name="Hishigaki H."/>
            <person name="Watanabe T."/>
            <person name="Sugiyama A."/>
            <person name="Takemoto M."/>
            <person name="Kawakami B."/>
            <person name="Yamazaki M."/>
            <person name="Watanabe K."/>
            <person name="Kumagai A."/>
            <person name="Itakura S."/>
            <person name="Fukuzumi Y."/>
            <person name="Fujimori Y."/>
            <person name="Komiyama M."/>
            <person name="Tashiro H."/>
            <person name="Tanigami A."/>
            <person name="Fujiwara T."/>
            <person name="Ono T."/>
            <person name="Yamada K."/>
            <person name="Fujii Y."/>
            <person name="Ozaki K."/>
            <person name="Hirao M."/>
            <person name="Ohmori Y."/>
            <person name="Kawabata A."/>
            <person name="Hikiji T."/>
            <person name="Kobatake N."/>
            <person name="Inagaki H."/>
            <person name="Ikema Y."/>
            <person name="Okamoto S."/>
            <person name="Okitani R."/>
            <person name="Kawakami T."/>
            <person name="Noguchi S."/>
            <person name="Itoh T."/>
            <person name="Shigeta K."/>
            <person name="Senba T."/>
            <person name="Matsumura K."/>
            <person name="Nakajima Y."/>
            <person name="Mizuno T."/>
            <person name="Morinaga M."/>
            <person name="Sasaki M."/>
            <person name="Togashi T."/>
            <person name="Oyama M."/>
            <person name="Hata H."/>
            <person name="Watanabe M."/>
            <person name="Komatsu T."/>
            <person name="Mizushima-Sugano J."/>
            <person name="Satoh T."/>
            <person name="Shirai Y."/>
            <person name="Takahashi Y."/>
            <person name="Nakagawa K."/>
            <person name="Okumura K."/>
            <person name="Nagase T."/>
            <person name="Nomura N."/>
            <person name="Kikuchi H."/>
            <person name="Masuho Y."/>
            <person name="Yamashita R."/>
            <person name="Nakai K."/>
            <person name="Yada T."/>
            <person name="Nakamura Y."/>
            <person name="Ohara O."/>
            <person name="Isogai T."/>
            <person name="Sugano S."/>
        </authorList>
    </citation>
    <scope>NUCLEOTIDE SEQUENCE</scope>
    <source>
        <tissue evidence="2">Lung</tissue>
    </source>
</reference>
<organism evidence="2">
    <name type="scientific">Homo sapiens</name>
    <name type="common">Human</name>
    <dbReference type="NCBI Taxonomy" id="9606"/>
    <lineage>
        <taxon>Eukaryota</taxon>
        <taxon>Metazoa</taxon>
        <taxon>Chordata</taxon>
        <taxon>Craniata</taxon>
        <taxon>Vertebrata</taxon>
        <taxon>Euteleostomi</taxon>
        <taxon>Mammalia</taxon>
        <taxon>Eutheria</taxon>
        <taxon>Euarchontoglires</taxon>
        <taxon>Primates</taxon>
        <taxon>Haplorrhini</taxon>
        <taxon>Catarrhini</taxon>
        <taxon>Hominidae</taxon>
        <taxon>Homo</taxon>
    </lineage>
</organism>
<dbReference type="RefSeq" id="XP_047300253.1">
    <property type="nucleotide sequence ID" value="XM_047444297.1"/>
</dbReference>
<sequence length="204" mass="20719">MGPQHGTGPDPPPLCHCPHTAGGGAGGTGAPAFGLQGIWVPLAVGDRRGPCGQGASMGAPGQPRQGGRGKGQEASAQTRYGGNSPHGRGQNRLEGPGVQVCCNRARRARGCPHPGQRHHVVLSQWSGSGLVGGIEDTAGLAPPPGAGLSPLAHSKGRDQRGGGLHPPSPRCSPPPYHPVQRCPRRWESCEGRPHLACSGCPASC</sequence>
<protein>
    <submittedName>
        <fullName evidence="2">cDNA FLJ34460 fis, clone HLUNG2002942</fullName>
    </submittedName>
</protein>
<name>Q8NAZ9_HUMAN</name>
<evidence type="ECO:0000256" key="1">
    <source>
        <dbReference type="SAM" id="MobiDB-lite"/>
    </source>
</evidence>
<feature type="region of interest" description="Disordered" evidence="1">
    <location>
        <begin position="141"/>
        <end position="177"/>
    </location>
</feature>
<feature type="compositionally biased region" description="Pro residues" evidence="1">
    <location>
        <begin position="166"/>
        <end position="177"/>
    </location>
</feature>